<dbReference type="Gene3D" id="3.40.50.12370">
    <property type="match status" value="1"/>
</dbReference>
<evidence type="ECO:0000313" key="3">
    <source>
        <dbReference type="EMBL" id="MCE4556747.1"/>
    </source>
</evidence>
<sequence>MGYPSILVHLDNGRTTPGRIATAVCLAERFDAHLTGLAPTGWASIPPDVGGALGLAAYQEATMDALREQADDCVRHFLEQASGGNLRSYEGRADVGFAEEVMTLAARYCDLTVVTQPDPDLAQSPRIAEELLLRSGRPLLVLPYAGDAALPPAPRVLVGWNGSREAARALHDALPLLRAATSVQVAVFEAPDDIDSPHGDLPGADIGLWLARHRVKVDVNFVPVAVSAGEALLSHAADASADLIVAGGYGHSRFREAVLGGVTRTLLRSSPVPVLLSH</sequence>
<evidence type="ECO:0000256" key="1">
    <source>
        <dbReference type="ARBA" id="ARBA00008791"/>
    </source>
</evidence>
<evidence type="ECO:0000313" key="4">
    <source>
        <dbReference type="Proteomes" id="UP001200741"/>
    </source>
</evidence>
<dbReference type="CDD" id="cd00293">
    <property type="entry name" value="USP-like"/>
    <property type="match status" value="1"/>
</dbReference>
<feature type="domain" description="UspA" evidence="2">
    <location>
        <begin position="155"/>
        <end position="276"/>
    </location>
</feature>
<evidence type="ECO:0000259" key="2">
    <source>
        <dbReference type="Pfam" id="PF00582"/>
    </source>
</evidence>
<dbReference type="PANTHER" id="PTHR46268">
    <property type="entry name" value="STRESS RESPONSE PROTEIN NHAX"/>
    <property type="match status" value="1"/>
</dbReference>
<name>A0ABS8XY67_9BURK</name>
<accession>A0ABS8XY67</accession>
<gene>
    <name evidence="3" type="ORF">LXT13_20315</name>
</gene>
<dbReference type="Pfam" id="PF00582">
    <property type="entry name" value="Usp"/>
    <property type="match status" value="1"/>
</dbReference>
<dbReference type="RefSeq" id="WP_233373872.1">
    <property type="nucleotide sequence ID" value="NZ_JAJTWU010000008.1"/>
</dbReference>
<reference evidence="3 4" key="1">
    <citation type="submission" date="2021-12" db="EMBL/GenBank/DDBJ databases">
        <title>Genome seq of P8.</title>
        <authorList>
            <person name="Seo T."/>
        </authorList>
    </citation>
    <scope>NUCLEOTIDE SEQUENCE [LARGE SCALE GENOMIC DNA]</scope>
    <source>
        <strain evidence="3 4">P8</strain>
    </source>
</reference>
<comment type="caution">
    <text evidence="3">The sequence shown here is derived from an EMBL/GenBank/DDBJ whole genome shotgun (WGS) entry which is preliminary data.</text>
</comment>
<protein>
    <submittedName>
        <fullName evidence="3">Universal stress protein</fullName>
    </submittedName>
</protein>
<dbReference type="Proteomes" id="UP001200741">
    <property type="component" value="Unassembled WGS sequence"/>
</dbReference>
<proteinExistence type="inferred from homology"/>
<dbReference type="PANTHER" id="PTHR46268:SF15">
    <property type="entry name" value="UNIVERSAL STRESS PROTEIN HP_0031"/>
    <property type="match status" value="1"/>
</dbReference>
<dbReference type="InterPro" id="IPR006016">
    <property type="entry name" value="UspA"/>
</dbReference>
<dbReference type="SUPFAM" id="SSF52402">
    <property type="entry name" value="Adenine nucleotide alpha hydrolases-like"/>
    <property type="match status" value="2"/>
</dbReference>
<organism evidence="3 4">
    <name type="scientific">Pelomonas cellulosilytica</name>
    <dbReference type="NCBI Taxonomy" id="2906762"/>
    <lineage>
        <taxon>Bacteria</taxon>
        <taxon>Pseudomonadati</taxon>
        <taxon>Pseudomonadota</taxon>
        <taxon>Betaproteobacteria</taxon>
        <taxon>Burkholderiales</taxon>
        <taxon>Sphaerotilaceae</taxon>
        <taxon>Roseateles</taxon>
    </lineage>
</organism>
<keyword evidence="4" id="KW-1185">Reference proteome</keyword>
<comment type="similarity">
    <text evidence="1">Belongs to the universal stress protein A family.</text>
</comment>
<dbReference type="PRINTS" id="PR01438">
    <property type="entry name" value="UNVRSLSTRESS"/>
</dbReference>
<dbReference type="EMBL" id="JAJTWU010000008">
    <property type="protein sequence ID" value="MCE4556747.1"/>
    <property type="molecule type" value="Genomic_DNA"/>
</dbReference>
<dbReference type="InterPro" id="IPR006015">
    <property type="entry name" value="Universal_stress_UspA"/>
</dbReference>